<dbReference type="EMBL" id="LT552697">
    <property type="protein sequence ID" value="SAL99466.1"/>
    <property type="molecule type" value="Genomic_DNA"/>
</dbReference>
<accession>A0A168MYR6</accession>
<comment type="subcellular location">
    <subcellularLocation>
        <location evidence="6">Golgi apparatus membrane</location>
        <topology evidence="6">Multi-pass membrane protein</topology>
    </subcellularLocation>
    <subcellularLocation>
        <location evidence="1">Membrane</location>
        <topology evidence="1">Multi-pass membrane protein</topology>
    </subcellularLocation>
</comment>
<evidence type="ECO:0000256" key="6">
    <source>
        <dbReference type="RuleBase" id="RU361264"/>
    </source>
</evidence>
<feature type="transmembrane region" description="Helical" evidence="6">
    <location>
        <begin position="101"/>
        <end position="122"/>
    </location>
</feature>
<dbReference type="InterPro" id="IPR006977">
    <property type="entry name" value="Yip1_dom"/>
</dbReference>
<keyword evidence="5 6" id="KW-0472">Membrane</keyword>
<evidence type="ECO:0000256" key="4">
    <source>
        <dbReference type="ARBA" id="ARBA00022989"/>
    </source>
</evidence>
<keyword evidence="3 6" id="KW-0812">Transmembrane</keyword>
<evidence type="ECO:0000256" key="5">
    <source>
        <dbReference type="ARBA" id="ARBA00023136"/>
    </source>
</evidence>
<dbReference type="InParanoid" id="A0A168MYR6"/>
<dbReference type="Pfam" id="PF04893">
    <property type="entry name" value="Yip1"/>
    <property type="match status" value="1"/>
</dbReference>
<evidence type="ECO:0000256" key="1">
    <source>
        <dbReference type="ARBA" id="ARBA00004141"/>
    </source>
</evidence>
<dbReference type="Proteomes" id="UP000078561">
    <property type="component" value="Unassembled WGS sequence"/>
</dbReference>
<dbReference type="InterPro" id="IPR045231">
    <property type="entry name" value="Yip1/4-like"/>
</dbReference>
<gene>
    <name evidence="8" type="primary">ABSGL_05080.1 scaffold 6272</name>
</gene>
<feature type="transmembrane region" description="Helical" evidence="6">
    <location>
        <begin position="134"/>
        <end position="155"/>
    </location>
</feature>
<dbReference type="OMA" id="GETHEIM"/>
<dbReference type="GO" id="GO:0006888">
    <property type="term" value="P:endoplasmic reticulum to Golgi vesicle-mediated transport"/>
    <property type="evidence" value="ECO:0007669"/>
    <property type="project" value="InterPro"/>
</dbReference>
<keyword evidence="4 6" id="KW-1133">Transmembrane helix</keyword>
<dbReference type="GO" id="GO:0005802">
    <property type="term" value="C:trans-Golgi network"/>
    <property type="evidence" value="ECO:0007669"/>
    <property type="project" value="TreeGrafter"/>
</dbReference>
<comment type="caution">
    <text evidence="6">Lacks conserved residue(s) required for the propagation of feature annotation.</text>
</comment>
<organism evidence="8">
    <name type="scientific">Absidia glauca</name>
    <name type="common">Pin mould</name>
    <dbReference type="NCBI Taxonomy" id="4829"/>
    <lineage>
        <taxon>Eukaryota</taxon>
        <taxon>Fungi</taxon>
        <taxon>Fungi incertae sedis</taxon>
        <taxon>Mucoromycota</taxon>
        <taxon>Mucoromycotina</taxon>
        <taxon>Mucoromycetes</taxon>
        <taxon>Mucorales</taxon>
        <taxon>Cunninghamellaceae</taxon>
        <taxon>Absidia</taxon>
    </lineage>
</organism>
<proteinExistence type="inferred from homology"/>
<evidence type="ECO:0000313" key="9">
    <source>
        <dbReference type="Proteomes" id="UP000078561"/>
    </source>
</evidence>
<keyword evidence="9" id="KW-1185">Reference proteome</keyword>
<dbReference type="STRING" id="4829.A0A168MYR6"/>
<feature type="transmembrane region" description="Helical" evidence="6">
    <location>
        <begin position="75"/>
        <end position="95"/>
    </location>
</feature>
<protein>
    <recommendedName>
        <fullName evidence="6">Protein YIP</fullName>
    </recommendedName>
</protein>
<dbReference type="PANTHER" id="PTHR21236:SF1">
    <property type="entry name" value="PROTEIN YIPF6"/>
    <property type="match status" value="1"/>
</dbReference>
<dbReference type="GO" id="GO:0000139">
    <property type="term" value="C:Golgi membrane"/>
    <property type="evidence" value="ECO:0007669"/>
    <property type="project" value="UniProtKB-SubCell"/>
</dbReference>
<dbReference type="PANTHER" id="PTHR21236">
    <property type="entry name" value="GOLGI MEMBRANE PROTEIN YIP1"/>
    <property type="match status" value="1"/>
</dbReference>
<comment type="similarity">
    <text evidence="2 6">Belongs to the YIP1 family.</text>
</comment>
<dbReference type="AlphaFoldDB" id="A0A168MYR6"/>
<feature type="domain" description="Yip1" evidence="7">
    <location>
        <begin position="61"/>
        <end position="174"/>
    </location>
</feature>
<evidence type="ECO:0000256" key="3">
    <source>
        <dbReference type="ARBA" id="ARBA00022692"/>
    </source>
</evidence>
<evidence type="ECO:0000256" key="2">
    <source>
        <dbReference type="ARBA" id="ARBA00010596"/>
    </source>
</evidence>
<name>A0A168MYR6_ABSGL</name>
<dbReference type="FunCoup" id="A0A168MYR6">
    <property type="interactions" value="332"/>
</dbReference>
<dbReference type="OrthoDB" id="411251at2759"/>
<sequence>MLSECTINPANELPAIDNGCVTKSIPVPENSPLDDLDTLDEPVSATILRDLTLVGQKIRQVLYPKKNCDSILRNWDLWGPLLLCLTLAISLSALGPDDQSVSVFTGVFTLVWLGAATITINAKLLGGTVSFFQTVCAIGYCLFPLVITSVLALFVPKTYVRPPLTLVSFLWSVFGKRC</sequence>
<reference evidence="8" key="1">
    <citation type="submission" date="2016-04" db="EMBL/GenBank/DDBJ databases">
        <authorList>
            <person name="Evans L.H."/>
            <person name="Alamgir A."/>
            <person name="Owens N."/>
            <person name="Weber N.D."/>
            <person name="Virtaneva K."/>
            <person name="Barbian K."/>
            <person name="Babar A."/>
            <person name="Rosenke K."/>
        </authorList>
    </citation>
    <scope>NUCLEOTIDE SEQUENCE [LARGE SCALE GENOMIC DNA]</scope>
    <source>
        <strain evidence="8">CBS 101.48</strain>
    </source>
</reference>
<evidence type="ECO:0000259" key="7">
    <source>
        <dbReference type="Pfam" id="PF04893"/>
    </source>
</evidence>
<evidence type="ECO:0000313" key="8">
    <source>
        <dbReference type="EMBL" id="SAL99466.1"/>
    </source>
</evidence>